<dbReference type="InterPro" id="IPR001759">
    <property type="entry name" value="PTX_dom"/>
</dbReference>
<dbReference type="Gene3D" id="2.60.40.10">
    <property type="entry name" value="Immunoglobulins"/>
    <property type="match status" value="2"/>
</dbReference>
<dbReference type="InterPro" id="IPR002126">
    <property type="entry name" value="Cadherin-like_dom"/>
</dbReference>
<name>A0A5A7N4W0_9PROT</name>
<dbReference type="Pfam" id="PF17963">
    <property type="entry name" value="Big_9"/>
    <property type="match status" value="9"/>
</dbReference>
<protein>
    <submittedName>
        <fullName evidence="9">Uncharacterized protein</fullName>
    </submittedName>
</protein>
<comment type="subcellular location">
    <subcellularLocation>
        <location evidence="1">Membrane</location>
    </subcellularLocation>
</comment>
<dbReference type="NCBIfam" id="TIGR01965">
    <property type="entry name" value="VCBS_repeat"/>
    <property type="match status" value="9"/>
</dbReference>
<keyword evidence="4" id="KW-0472">Membrane</keyword>
<feature type="domain" description="Laminin G" evidence="6">
    <location>
        <begin position="1292"/>
        <end position="1474"/>
    </location>
</feature>
<dbReference type="Gene3D" id="2.60.120.200">
    <property type="match status" value="2"/>
</dbReference>
<dbReference type="PROSITE" id="PS50268">
    <property type="entry name" value="CADHERIN_2"/>
    <property type="match status" value="6"/>
</dbReference>
<feature type="domain" description="Cadherin" evidence="7">
    <location>
        <begin position="284"/>
        <end position="373"/>
    </location>
</feature>
<feature type="domain" description="Cadherin" evidence="7">
    <location>
        <begin position="467"/>
        <end position="573"/>
    </location>
</feature>
<evidence type="ECO:0000259" key="7">
    <source>
        <dbReference type="PROSITE" id="PS50268"/>
    </source>
</evidence>
<dbReference type="Pfam" id="PF00028">
    <property type="entry name" value="Cadherin"/>
    <property type="match status" value="1"/>
</dbReference>
<dbReference type="InterPro" id="IPR010221">
    <property type="entry name" value="VCBS_dom"/>
</dbReference>
<keyword evidence="3" id="KW-0106">Calcium</keyword>
<dbReference type="SUPFAM" id="SSF49899">
    <property type="entry name" value="Concanavalin A-like lectins/glucanases"/>
    <property type="match status" value="2"/>
</dbReference>
<dbReference type="SMART" id="SM00159">
    <property type="entry name" value="PTX"/>
    <property type="match status" value="2"/>
</dbReference>
<evidence type="ECO:0000256" key="4">
    <source>
        <dbReference type="ARBA" id="ARBA00023136"/>
    </source>
</evidence>
<feature type="domain" description="Pentraxin (PTX)" evidence="8">
    <location>
        <begin position="1287"/>
        <end position="1496"/>
    </location>
</feature>
<feature type="domain" description="Cadherin" evidence="7">
    <location>
        <begin position="584"/>
        <end position="677"/>
    </location>
</feature>
<proteinExistence type="predicted"/>
<dbReference type="InterPro" id="IPR001791">
    <property type="entry name" value="Laminin_G"/>
</dbReference>
<dbReference type="CDD" id="cd11304">
    <property type="entry name" value="Cadherin_repeat"/>
    <property type="match status" value="3"/>
</dbReference>
<evidence type="ECO:0000256" key="5">
    <source>
        <dbReference type="SAM" id="MobiDB-lite"/>
    </source>
</evidence>
<feature type="compositionally biased region" description="Basic and acidic residues" evidence="5">
    <location>
        <begin position="20"/>
        <end position="32"/>
    </location>
</feature>
<dbReference type="InterPro" id="IPR013783">
    <property type="entry name" value="Ig-like_fold"/>
</dbReference>
<evidence type="ECO:0000313" key="9">
    <source>
        <dbReference type="EMBL" id="GER03291.1"/>
    </source>
</evidence>
<keyword evidence="2" id="KW-0677">Repeat</keyword>
<dbReference type="NCBIfam" id="NF012211">
    <property type="entry name" value="tand_rpt_95"/>
    <property type="match status" value="9"/>
</dbReference>
<dbReference type="InterPro" id="IPR015919">
    <property type="entry name" value="Cadherin-like_sf"/>
</dbReference>
<feature type="domain" description="Pentraxin (PTX)" evidence="8">
    <location>
        <begin position="879"/>
        <end position="1088"/>
    </location>
</feature>
<dbReference type="PRINTS" id="PR00895">
    <property type="entry name" value="PENTAXIN"/>
</dbReference>
<dbReference type="GO" id="GO:0045296">
    <property type="term" value="F:cadherin binding"/>
    <property type="evidence" value="ECO:0007669"/>
    <property type="project" value="TreeGrafter"/>
</dbReference>
<dbReference type="GO" id="GO:0016477">
    <property type="term" value="P:cell migration"/>
    <property type="evidence" value="ECO:0007669"/>
    <property type="project" value="TreeGrafter"/>
</dbReference>
<dbReference type="Gene3D" id="2.60.40.60">
    <property type="entry name" value="Cadherins"/>
    <property type="match status" value="3"/>
</dbReference>
<reference evidence="9 10" key="1">
    <citation type="submission" date="2019-09" db="EMBL/GenBank/DDBJ databases">
        <title>NBRP : Genome information of microbial organism related human and environment.</title>
        <authorList>
            <person name="Hattori M."/>
            <person name="Oshima K."/>
            <person name="Inaba H."/>
            <person name="Suda W."/>
            <person name="Sakamoto M."/>
            <person name="Iino T."/>
            <person name="Kitahara M."/>
            <person name="Oshida Y."/>
            <person name="Iida T."/>
            <person name="Kudo T."/>
            <person name="Itoh T."/>
            <person name="Ohkuma M."/>
        </authorList>
    </citation>
    <scope>NUCLEOTIDE SEQUENCE [LARGE SCALE GENOMIC DNA]</scope>
    <source>
        <strain evidence="9 10">Q-1</strain>
    </source>
</reference>
<dbReference type="InterPro" id="IPR039808">
    <property type="entry name" value="Cadherin"/>
</dbReference>
<dbReference type="GO" id="GO:0016342">
    <property type="term" value="C:catenin complex"/>
    <property type="evidence" value="ECO:0007669"/>
    <property type="project" value="TreeGrafter"/>
</dbReference>
<dbReference type="EMBL" id="BKCN01000003">
    <property type="protein sequence ID" value="GER03291.1"/>
    <property type="molecule type" value="Genomic_DNA"/>
</dbReference>
<evidence type="ECO:0000259" key="8">
    <source>
        <dbReference type="PROSITE" id="PS51828"/>
    </source>
</evidence>
<gene>
    <name evidence="9" type="ORF">JCM17846_09730</name>
</gene>
<accession>A0A5A7N4W0</accession>
<keyword evidence="10" id="KW-1185">Reference proteome</keyword>
<feature type="compositionally biased region" description="Basic and acidic residues" evidence="5">
    <location>
        <begin position="1"/>
        <end position="11"/>
    </location>
</feature>
<comment type="caution">
    <text evidence="9">The sequence shown here is derived from an EMBL/GenBank/DDBJ whole genome shotgun (WGS) entry which is preliminary data.</text>
</comment>
<evidence type="ECO:0000256" key="2">
    <source>
        <dbReference type="ARBA" id="ARBA00022737"/>
    </source>
</evidence>
<dbReference type="RefSeq" id="WP_150006859.1">
    <property type="nucleotide sequence ID" value="NZ_BKCN01000003.1"/>
</dbReference>
<dbReference type="Proteomes" id="UP000324996">
    <property type="component" value="Unassembled WGS sequence"/>
</dbReference>
<feature type="domain" description="Cadherin" evidence="7">
    <location>
        <begin position="1781"/>
        <end position="1885"/>
    </location>
</feature>
<dbReference type="GO" id="GO:0005509">
    <property type="term" value="F:calcium ion binding"/>
    <property type="evidence" value="ECO:0007669"/>
    <property type="project" value="InterPro"/>
</dbReference>
<dbReference type="PROSITE" id="PS50025">
    <property type="entry name" value="LAM_G_DOMAIN"/>
    <property type="match status" value="2"/>
</dbReference>
<evidence type="ECO:0000313" key="10">
    <source>
        <dbReference type="Proteomes" id="UP000324996"/>
    </source>
</evidence>
<dbReference type="Pfam" id="PF00354">
    <property type="entry name" value="Pentaxin"/>
    <property type="match status" value="2"/>
</dbReference>
<dbReference type="PANTHER" id="PTHR24027">
    <property type="entry name" value="CADHERIN-23"/>
    <property type="match status" value="1"/>
</dbReference>
<dbReference type="GO" id="GO:0008013">
    <property type="term" value="F:beta-catenin binding"/>
    <property type="evidence" value="ECO:0007669"/>
    <property type="project" value="TreeGrafter"/>
</dbReference>
<feature type="domain" description="Cadherin" evidence="7">
    <location>
        <begin position="1188"/>
        <end position="1281"/>
    </location>
</feature>
<dbReference type="Gene3D" id="2.60.40.2810">
    <property type="match status" value="1"/>
</dbReference>
<evidence type="ECO:0000256" key="3">
    <source>
        <dbReference type="ARBA" id="ARBA00022837"/>
    </source>
</evidence>
<dbReference type="SUPFAM" id="SSF49313">
    <property type="entry name" value="Cadherin-like"/>
    <property type="match status" value="2"/>
</dbReference>
<dbReference type="GO" id="GO:0007156">
    <property type="term" value="P:homophilic cell adhesion via plasma membrane adhesion molecules"/>
    <property type="evidence" value="ECO:0007669"/>
    <property type="project" value="InterPro"/>
</dbReference>
<feature type="domain" description="Laminin G" evidence="6">
    <location>
        <begin position="884"/>
        <end position="1066"/>
    </location>
</feature>
<dbReference type="SMART" id="SM00112">
    <property type="entry name" value="CA"/>
    <property type="match status" value="6"/>
</dbReference>
<feature type="domain" description="Cadherin" evidence="7">
    <location>
        <begin position="1504"/>
        <end position="1596"/>
    </location>
</feature>
<evidence type="ECO:0000256" key="1">
    <source>
        <dbReference type="ARBA" id="ARBA00004370"/>
    </source>
</evidence>
<dbReference type="InterPro" id="IPR013320">
    <property type="entry name" value="ConA-like_dom_sf"/>
</dbReference>
<organism evidence="9 10">
    <name type="scientific">Iodidimonas nitroreducens</name>
    <dbReference type="NCBI Taxonomy" id="1236968"/>
    <lineage>
        <taxon>Bacteria</taxon>
        <taxon>Pseudomonadati</taxon>
        <taxon>Pseudomonadota</taxon>
        <taxon>Alphaproteobacteria</taxon>
        <taxon>Iodidimonadales</taxon>
        <taxon>Iodidimonadaceae</taxon>
        <taxon>Iodidimonas</taxon>
    </lineage>
</organism>
<dbReference type="PANTHER" id="PTHR24027:SF438">
    <property type="entry name" value="CADHERIN 23"/>
    <property type="match status" value="1"/>
</dbReference>
<sequence length="2150" mass="218682">MADKTFSEDNLRNAATDPALFRETESPADAERGFLPPDEPGLFENAELTNQNVHIGAPDRGEGFLVTPDEGALVDSPLLDRQLILDRDTPLVFDRDTPFRLSDGSDPLFIPNAQNSGNASPPANQGQVGINQLAPEGTVTAPAAVDGATVGPQALVGVDGLAVATAAANSDPLAQAGTLDAVEDGGVVIGQLVATDVDGDILTYGLIEGPAEGTVVVNADGSFSFDPGEGFQDLGVGETRDVQFTYQVDDGNGGFATSVVTITVAGTNDLPVASLASNSAIEDGAAVSGQLVASDVDTNDQLTFSLLDGPAEGVAIVNADGSYSFDPADGFQDLGVGETRDVQFTYQVDDGNGGVDTATVTITVTGTNDAPVASAGVVAATEDGAAVSGQLVATDVDVNDQLIFSLLDGPSEGSVMVNADGSYSFDPGEGFQDLGVGETRDVQFTYQVDDGNGGVDSATVTITVTGTNDAPVASLASNSAIEDGVAVTGQLVATDVDVNDQLTFSLINGPAEGVAIVNADGSYRFDPADGFQDLGVGETRDVQFTYQVDDGNGGVDSATVTITVTGTNDAPVASAGAVAATEDGAAVSGQLVASDVDANDQLTFSLLDGPAEGVAIVNSDGSYRFDPGTGFQDLGVGETRDVQFTYQVDDGNGGVDSATVTITVTGTNDAPLASPASNSAIEDGAAVSGQLVASDLDTNDQLTFSLINGPAEGVATVNTDGSYRFDPGNGFQDLAEGETRDVQFTYQVDDGNGGVDISTVTITVTGTSDGPVAIPGTFVAEEDGPPITGQLDAASFESDTLSFSLLDGPDEGSVVVNADGSFSFDPGADFQDLGVGDSRTVSFSYQVDDGKGGVDTQSVDIVVTGTNDAPLIFLGEAEGGGGLSLNENGRTGDVALFSDVDLAGDALTVQLSFSSTEPPQPGETNGTVLASYNVAGSDNEFLIFARSDGKLGVYVNGQETVLDIDMGRLFDGAVHHLSVSFDSNSREIAVFVDGDLAGIGLARNGTPITSGGTLTLGQEQDSVGGGFDPAQEFSGTIHNIQIFDGVRSAGDIATDAAGGVATGDPALAMGFDFAGTSPLVDTSPAGQGITLGGGAILGNGAFVANFDASDIDSDNLVFSIIAGNDDGAFIIDPITGVITASDGNAADEGTRSLVVRVEDGDGGFADQTLLLSPSEANMSPVAVDARVESQEDGPAVDGLLSATDGDGDALRYSLLDGPDEGSVVVNADGSFSFDPGADFQDLGVGQSRDVSFSYQVDDGKGGVDSAIMTVRVTGTNDAPVIRLQGEEADGLSLNNDGRTGDAALFSDVDLAGDALTVQLSFSSTEPPQPGETNGTVLASYNVAGSDNEFLIFARSDGKLGVYVNGQETVLDIDMGRLFDGGVHHLSVSFDSNSREIAVFVDGDLAGIGLARNGTPITSGGTLTVGQEQDSVGGGFDPAQEFSGTIHGVQIFDGVRSAGDIATDAEGGVATGDPAMAMGFDFTGTDPLVDTSPAGQEISLGGGAVIESASDPAFVANFGASDIDGDDLVFSIISGNEDGAFLIDAATGVVTFAPGVEPDLSDGAIRNLVVEVSDPHGGVDRASLQVTLADPNHPPILSLNQSGIEHVSLDGTGLVIDPNDGSMGRLGDFVTITSSGADGHPADLALTNGNGIGVNGGRIGTQIDFMADSGASEALTLNFDGPVVNVSLVSERQIENEFPTGEQGRWTAFDADGNIVATGLLNLDEGTRLSGSSVRYDIDTGGVPVFSIKIEAIDVTGKASGDNSDFTLKSVSFDKIPPAVAGADGYEAELSEKAANGTLVADFDGSDLDGDDLVFSIISGNEDGAFSIDPVTGIVTVANGDALDFNAKAEHRLVIEVSDGKGGTDQGDLVVRLQDVNDVPMAIPGLVSAVEDGPVVNGQLFAIDGDGDVLSFSLLEGPDEGSVVVNADGSFSFDPGDDFQDLGLGESRSVSFTYQVDDGRGGVSEERISIEVAGTNDVPILTVASEVEGTTSLDASTLVIDPADGSSGRLGDFATITAQGADGNPVNLAVNASNGIGVSGGRIGTQIDFMAESGTSESLAINFDEPVSNVELITERQIEGEFPGGEQGRWTAFDAEGQVIATGVMSLIPAQSCRGHLLPSAWVWAGRPLPRSGSRRLMLPENQRAIILISR</sequence>
<dbReference type="PROSITE" id="PS51828">
    <property type="entry name" value="PTX_2"/>
    <property type="match status" value="2"/>
</dbReference>
<evidence type="ECO:0000259" key="6">
    <source>
        <dbReference type="PROSITE" id="PS50025"/>
    </source>
</evidence>
<feature type="region of interest" description="Disordered" evidence="5">
    <location>
        <begin position="1"/>
        <end position="42"/>
    </location>
</feature>